<evidence type="ECO:0000313" key="2">
    <source>
        <dbReference type="EMBL" id="MBB3114698.1"/>
    </source>
</evidence>
<comment type="caution">
    <text evidence="2">The sequence shown here is derived from an EMBL/GenBank/DDBJ whole genome shotgun (WGS) entry which is preliminary data.</text>
</comment>
<dbReference type="EMBL" id="JACHXK010000039">
    <property type="protein sequence ID" value="MBB3114698.1"/>
    <property type="molecule type" value="Genomic_DNA"/>
</dbReference>
<feature type="region of interest" description="Disordered" evidence="1">
    <location>
        <begin position="61"/>
        <end position="82"/>
    </location>
</feature>
<dbReference type="AlphaFoldDB" id="A0A7W5B5E3"/>
<organism evidence="2 3">
    <name type="scientific">Paenibacillus phyllosphaerae</name>
    <dbReference type="NCBI Taxonomy" id="274593"/>
    <lineage>
        <taxon>Bacteria</taxon>
        <taxon>Bacillati</taxon>
        <taxon>Bacillota</taxon>
        <taxon>Bacilli</taxon>
        <taxon>Bacillales</taxon>
        <taxon>Paenibacillaceae</taxon>
        <taxon>Paenibacillus</taxon>
    </lineage>
</organism>
<name>A0A7W5B5E3_9BACL</name>
<evidence type="ECO:0000256" key="1">
    <source>
        <dbReference type="SAM" id="MobiDB-lite"/>
    </source>
</evidence>
<gene>
    <name evidence="2" type="ORF">FHS18_006840</name>
</gene>
<sequence>MAIIEHKIQDDYPLVEPNKLGFFISRASFRFSENDIHRTVLYLPKIYIQTTMQAGKGSNVLKRRSEQGPNNPLSAVPIGTSG</sequence>
<reference evidence="2 3" key="1">
    <citation type="submission" date="2020-08" db="EMBL/GenBank/DDBJ databases">
        <title>Genomic Encyclopedia of Type Strains, Phase III (KMG-III): the genomes of soil and plant-associated and newly described type strains.</title>
        <authorList>
            <person name="Whitman W."/>
        </authorList>
    </citation>
    <scope>NUCLEOTIDE SEQUENCE [LARGE SCALE GENOMIC DNA]</scope>
    <source>
        <strain evidence="2 3">CECT 5862</strain>
    </source>
</reference>
<keyword evidence="3" id="KW-1185">Reference proteome</keyword>
<dbReference type="RefSeq" id="WP_183604710.1">
    <property type="nucleotide sequence ID" value="NZ_JACHXK010000039.1"/>
</dbReference>
<protein>
    <submittedName>
        <fullName evidence="2">Uncharacterized protein</fullName>
    </submittedName>
</protein>
<accession>A0A7W5B5E3</accession>
<dbReference type="Proteomes" id="UP000570361">
    <property type="component" value="Unassembled WGS sequence"/>
</dbReference>
<evidence type="ECO:0000313" key="3">
    <source>
        <dbReference type="Proteomes" id="UP000570361"/>
    </source>
</evidence>
<proteinExistence type="predicted"/>